<protein>
    <submittedName>
        <fullName evidence="4">Rhamnogalacturonan acetylesterase</fullName>
    </submittedName>
</protein>
<dbReference type="InterPro" id="IPR037459">
    <property type="entry name" value="RhgT-like"/>
</dbReference>
<keyword evidence="5" id="KW-1185">Reference proteome</keyword>
<dbReference type="AlphaFoldDB" id="A0A069D3Y0"/>
<dbReference type="PANTHER" id="PTHR43695">
    <property type="entry name" value="PUTATIVE (AFU_ORTHOLOGUE AFUA_2G17250)-RELATED"/>
    <property type="match status" value="1"/>
</dbReference>
<reference evidence="4 5" key="1">
    <citation type="journal article" date="2015" name="Microbes Environ.">
        <title>Distribution and evolution of nitrogen fixation genes in the phylum bacteroidetes.</title>
        <authorList>
            <person name="Inoue J."/>
            <person name="Oshima K."/>
            <person name="Suda W."/>
            <person name="Sakamoto M."/>
            <person name="Iino T."/>
            <person name="Noda S."/>
            <person name="Hongoh Y."/>
            <person name="Hattori M."/>
            <person name="Ohkuma M."/>
        </authorList>
    </citation>
    <scope>NUCLEOTIDE SEQUENCE [LARGE SCALE GENOMIC DNA]</scope>
    <source>
        <strain evidence="4 5">JCM 15093</strain>
    </source>
</reference>
<dbReference type="EMBL" id="BAJS01000014">
    <property type="protein sequence ID" value="GAK37102.1"/>
    <property type="molecule type" value="Genomic_DNA"/>
</dbReference>
<dbReference type="Pfam" id="PF13472">
    <property type="entry name" value="Lipase_GDSL_2"/>
    <property type="match status" value="1"/>
</dbReference>
<gene>
    <name evidence="4" type="ORF">JCM15093_2320</name>
</gene>
<comment type="similarity">
    <text evidence="1">Belongs to the 'GDSL' lipolytic enzyme family.</text>
</comment>
<dbReference type="Gene3D" id="3.40.50.1110">
    <property type="entry name" value="SGNH hydrolase"/>
    <property type="match status" value="2"/>
</dbReference>
<dbReference type="STRING" id="1121097.GCA_000428125_00896"/>
<evidence type="ECO:0000256" key="2">
    <source>
        <dbReference type="ARBA" id="ARBA00022801"/>
    </source>
</evidence>
<evidence type="ECO:0000313" key="4">
    <source>
        <dbReference type="EMBL" id="GAK37102.1"/>
    </source>
</evidence>
<dbReference type="GO" id="GO:0016788">
    <property type="term" value="F:hydrolase activity, acting on ester bonds"/>
    <property type="evidence" value="ECO:0007669"/>
    <property type="project" value="InterPro"/>
</dbReference>
<dbReference type="SUPFAM" id="SSF52266">
    <property type="entry name" value="SGNH hydrolase"/>
    <property type="match status" value="2"/>
</dbReference>
<keyword evidence="2" id="KW-0378">Hydrolase</keyword>
<dbReference type="Pfam" id="PF00657">
    <property type="entry name" value="Lipase_GDSL"/>
    <property type="match status" value="1"/>
</dbReference>
<dbReference type="Proteomes" id="UP000027601">
    <property type="component" value="Unassembled WGS sequence"/>
</dbReference>
<dbReference type="CDD" id="cd01821">
    <property type="entry name" value="Rhamnogalacturan_acetylesterase_like"/>
    <property type="match status" value="2"/>
</dbReference>
<evidence type="ECO:0000313" key="5">
    <source>
        <dbReference type="Proteomes" id="UP000027601"/>
    </source>
</evidence>
<dbReference type="PANTHER" id="PTHR43695:SF1">
    <property type="entry name" value="RHAMNOGALACTURONAN ACETYLESTERASE"/>
    <property type="match status" value="1"/>
</dbReference>
<comment type="caution">
    <text evidence="4">The sequence shown here is derived from an EMBL/GenBank/DDBJ whole genome shotgun (WGS) entry which is preliminary data.</text>
</comment>
<feature type="domain" description="SGNH hydrolase-type esterase" evidence="3">
    <location>
        <begin position="348"/>
        <end position="550"/>
    </location>
</feature>
<dbReference type="InterPro" id="IPR013830">
    <property type="entry name" value="SGNH_hydro"/>
</dbReference>
<evidence type="ECO:0000256" key="1">
    <source>
        <dbReference type="ARBA" id="ARBA00008668"/>
    </source>
</evidence>
<dbReference type="eggNOG" id="COG2755">
    <property type="taxonomic scope" value="Bacteria"/>
</dbReference>
<organism evidence="4 5">
    <name type="scientific">Bacteroides graminisolvens DSM 19988 = JCM 15093</name>
    <dbReference type="NCBI Taxonomy" id="1121097"/>
    <lineage>
        <taxon>Bacteria</taxon>
        <taxon>Pseudomonadati</taxon>
        <taxon>Bacteroidota</taxon>
        <taxon>Bacteroidia</taxon>
        <taxon>Bacteroidales</taxon>
        <taxon>Bacteroidaceae</taxon>
        <taxon>Bacteroides</taxon>
    </lineage>
</organism>
<dbReference type="InterPro" id="IPR001087">
    <property type="entry name" value="GDSL"/>
</dbReference>
<dbReference type="FunFam" id="3.40.50.1110:FF:000010">
    <property type="entry name" value="Putative rhamnogalacturonan acetylesterase"/>
    <property type="match status" value="1"/>
</dbReference>
<proteinExistence type="inferred from homology"/>
<name>A0A069D3Y0_9BACE</name>
<sequence>MNVNNMPCIHKHILSIFALKPMFKSRKMKNLLLCSLWGLFGLLLYTGSVHAQNNITSPMKDVNNVIDNTLDSLNKARTARPVAGASRKGNNPVLFLVGNSTMRTGTLGNGNNGQWGWGYYAGDFFDTDKITVENHALGGTSSRTFYTRLWPDVLKGIRPGDWVIIELGHNDNGPYDSGRARASIPGIGKDSLPVTIKETGVKETVYTYGEYMRRFVQEAKAKGAHPILVSLTPRNAWEDKDSTIVTRVNKTFGLWAKQIAKEQKVPFIDLNDISARKFEKFGKEKVQYLFYLDRIHTSAFGAKVNAESAAEGIRAYKGLELANYLKPVAKDTITGSSRKKGRPVLFTIGDSTVKNNDKDENGMWGWGSVIAGEFNLNKISVENCAMAGRSARTFLDEGRWDKVYNALKPGDFVLMQFGHNDGGDIHVGKARGELHGSGEESKVFLMEATGKYQVVYTFGWYLRKFIRDVKEKGAIPVVLSHTPRNKWKDGQIERNTDTYGQWAKDAAEKAGAYYIDLNKLSADKLQQMGPEKAAAFFNNDHTHTSLQGARMNARSIVEGLKATDCPLKKYCTD</sequence>
<evidence type="ECO:0000259" key="3">
    <source>
        <dbReference type="Pfam" id="PF13472"/>
    </source>
</evidence>
<dbReference type="InterPro" id="IPR036514">
    <property type="entry name" value="SGNH_hydro_sf"/>
</dbReference>
<accession>A0A069D3Y0</accession>